<evidence type="ECO:0000313" key="2">
    <source>
        <dbReference type="Proteomes" id="UP000248795"/>
    </source>
</evidence>
<dbReference type="EMBL" id="QKVK01000011">
    <property type="protein sequence ID" value="PZF75358.1"/>
    <property type="molecule type" value="Genomic_DNA"/>
</dbReference>
<proteinExistence type="predicted"/>
<dbReference type="AlphaFoldDB" id="A0A2W2B5G3"/>
<keyword evidence="2" id="KW-1185">Reference proteome</keyword>
<sequence length="66" mass="6869">MLTSNCRPETRPAATLALVTPWFINDMLLPGAEHWRGGGMGDGDEFGAQALAHLRGLAFAGAGSDA</sequence>
<organism evidence="1 2">
    <name type="scientific">Aestuariivirga litoralis</name>
    <dbReference type="NCBI Taxonomy" id="2650924"/>
    <lineage>
        <taxon>Bacteria</taxon>
        <taxon>Pseudomonadati</taxon>
        <taxon>Pseudomonadota</taxon>
        <taxon>Alphaproteobacteria</taxon>
        <taxon>Hyphomicrobiales</taxon>
        <taxon>Aestuariivirgaceae</taxon>
        <taxon>Aestuariivirga</taxon>
    </lineage>
</organism>
<name>A0A2W2B5G3_9HYPH</name>
<accession>A0A2W2B5G3</accession>
<protein>
    <submittedName>
        <fullName evidence="1">Uncharacterized protein</fullName>
    </submittedName>
</protein>
<dbReference type="Proteomes" id="UP000248795">
    <property type="component" value="Unassembled WGS sequence"/>
</dbReference>
<evidence type="ECO:0000313" key="1">
    <source>
        <dbReference type="EMBL" id="PZF75358.1"/>
    </source>
</evidence>
<gene>
    <name evidence="1" type="ORF">DK847_18690</name>
</gene>
<comment type="caution">
    <text evidence="1">The sequence shown here is derived from an EMBL/GenBank/DDBJ whole genome shotgun (WGS) entry which is preliminary data.</text>
</comment>
<reference evidence="2" key="1">
    <citation type="submission" date="2018-06" db="EMBL/GenBank/DDBJ databases">
        <title>Aestuariibacter litoralis strain KCTC 52945T.</title>
        <authorList>
            <person name="Li X."/>
            <person name="Salam N."/>
            <person name="Li J.-L."/>
            <person name="Chen Y.-M."/>
            <person name="Yang Z.-W."/>
            <person name="Zhang L.-Y."/>
            <person name="Han M.-X."/>
            <person name="Xiao M."/>
            <person name="Li W.-J."/>
        </authorList>
    </citation>
    <scope>NUCLEOTIDE SEQUENCE [LARGE SCALE GENOMIC DNA]</scope>
    <source>
        <strain evidence="2">KCTC 52945</strain>
    </source>
</reference>